<keyword evidence="3" id="KW-1185">Reference proteome</keyword>
<accession>A0A1I7DZ08</accession>
<dbReference type="RefSeq" id="WP_027263812.1">
    <property type="nucleotide sequence ID" value="NZ_FPAW01000038.1"/>
</dbReference>
<dbReference type="PANTHER" id="PTHR32027:SF9">
    <property type="entry name" value="BLL3847 PROTEIN"/>
    <property type="match status" value="1"/>
</dbReference>
<sequence length="398" mass="42299">MSDLLIKNVRVLDGDPTEILIRDGRIAAIGDRLDQAGAAVEDAGGRIALPGLTEAHTHLDKSLLGYPWYHNDVGGGNLMAMIDNERQMKKRLGLDPHVQSMRHALQTASFGATLIRSHVDIDTTGGLSALEGVMETAEKLADVVEIQTVAFPQSGLMISPGTANLLDEAMKMGADLMGGLDPCGVDRDPKGHLDTIFALAEKHGKGIDIHLHERGELGAFSMEQILNRAEALGMKGMLTVSHAFCLGMPDPARVNPLLERLGALEASIMTTAPASSPAPLVKQMAEYGIRFGAGNDGIQDIWGPYGNGDMLERAKFVGLRSNLRSDAEMYMALDVCSGGGAQAMGMERRELKVGAPGDVVIVEGIAVAHAIVHHAPRKLVVKAGRVTARDGETLMTAP</sequence>
<dbReference type="SUPFAM" id="SSF51338">
    <property type="entry name" value="Composite domain of metallo-dependent hydrolases"/>
    <property type="match status" value="1"/>
</dbReference>
<feature type="domain" description="Amidohydrolase 3" evidence="1">
    <location>
        <begin position="40"/>
        <end position="387"/>
    </location>
</feature>
<dbReference type="GO" id="GO:0016814">
    <property type="term" value="F:hydrolase activity, acting on carbon-nitrogen (but not peptide) bonds, in cyclic amidines"/>
    <property type="evidence" value="ECO:0007669"/>
    <property type="project" value="TreeGrafter"/>
</dbReference>
<dbReference type="Gene3D" id="3.20.20.140">
    <property type="entry name" value="Metal-dependent hydrolases"/>
    <property type="match status" value="1"/>
</dbReference>
<dbReference type="PANTHER" id="PTHR32027">
    <property type="entry name" value="CYTOSINE DEAMINASE"/>
    <property type="match status" value="1"/>
</dbReference>
<dbReference type="Pfam" id="PF07969">
    <property type="entry name" value="Amidohydro_3"/>
    <property type="match status" value="1"/>
</dbReference>
<proteinExistence type="predicted"/>
<dbReference type="AlphaFoldDB" id="A0A1I7DZ08"/>
<dbReference type="EMBL" id="FPAW01000038">
    <property type="protein sequence ID" value="SFU16875.1"/>
    <property type="molecule type" value="Genomic_DNA"/>
</dbReference>
<dbReference type="InterPro" id="IPR013108">
    <property type="entry name" value="Amidohydro_3"/>
</dbReference>
<dbReference type="OrthoDB" id="9815027at2"/>
<evidence type="ECO:0000313" key="2">
    <source>
        <dbReference type="EMBL" id="SFU16875.1"/>
    </source>
</evidence>
<dbReference type="InterPro" id="IPR032466">
    <property type="entry name" value="Metal_Hydrolase"/>
</dbReference>
<dbReference type="InterPro" id="IPR052349">
    <property type="entry name" value="Metallo-hydrolase_Enzymes"/>
</dbReference>
<dbReference type="CDD" id="cd01293">
    <property type="entry name" value="Bact_CD"/>
    <property type="match status" value="1"/>
</dbReference>
<dbReference type="Gene3D" id="2.30.40.10">
    <property type="entry name" value="Urease, subunit C, domain 1"/>
    <property type="match status" value="1"/>
</dbReference>
<organism evidence="2 3">
    <name type="scientific">Sedimentitalea nanhaiensis</name>
    <dbReference type="NCBI Taxonomy" id="999627"/>
    <lineage>
        <taxon>Bacteria</taxon>
        <taxon>Pseudomonadati</taxon>
        <taxon>Pseudomonadota</taxon>
        <taxon>Alphaproteobacteria</taxon>
        <taxon>Rhodobacterales</taxon>
        <taxon>Paracoccaceae</taxon>
        <taxon>Sedimentitalea</taxon>
    </lineage>
</organism>
<dbReference type="InterPro" id="IPR011059">
    <property type="entry name" value="Metal-dep_hydrolase_composite"/>
</dbReference>
<dbReference type="eggNOG" id="COG0402">
    <property type="taxonomic scope" value="Bacteria"/>
</dbReference>
<evidence type="ECO:0000313" key="3">
    <source>
        <dbReference type="Proteomes" id="UP000182466"/>
    </source>
</evidence>
<gene>
    <name evidence="2" type="ORF">SAMN05216236_13817</name>
</gene>
<reference evidence="2 3" key="1">
    <citation type="submission" date="2016-10" db="EMBL/GenBank/DDBJ databases">
        <authorList>
            <person name="de Groot N.N."/>
        </authorList>
    </citation>
    <scope>NUCLEOTIDE SEQUENCE [LARGE SCALE GENOMIC DNA]</scope>
    <source>
        <strain evidence="2 3">CGMCC 1.10959</strain>
    </source>
</reference>
<protein>
    <submittedName>
        <fullName evidence="2">Cytosine/adenosine deaminase</fullName>
    </submittedName>
</protein>
<dbReference type="STRING" id="999627.SAMN05216236_13817"/>
<evidence type="ECO:0000259" key="1">
    <source>
        <dbReference type="Pfam" id="PF07969"/>
    </source>
</evidence>
<name>A0A1I7DZ08_9RHOB</name>
<dbReference type="Proteomes" id="UP000182466">
    <property type="component" value="Unassembled WGS sequence"/>
</dbReference>
<dbReference type="NCBIfam" id="NF004636">
    <property type="entry name" value="PRK05985.1"/>
    <property type="match status" value="1"/>
</dbReference>
<dbReference type="SUPFAM" id="SSF51556">
    <property type="entry name" value="Metallo-dependent hydrolases"/>
    <property type="match status" value="1"/>
</dbReference>